<name>A0A7T1AL11_ATRLM</name>
<proteinExistence type="predicted"/>
<dbReference type="KEGG" id="alam:RT761_01085"/>
<evidence type="ECO:0000256" key="1">
    <source>
        <dbReference type="ARBA" id="ARBA00022801"/>
    </source>
</evidence>
<accession>A0A7T1AL11</accession>
<dbReference type="GO" id="GO:0006152">
    <property type="term" value="P:purine nucleoside catabolic process"/>
    <property type="evidence" value="ECO:0007669"/>
    <property type="project" value="TreeGrafter"/>
</dbReference>
<protein>
    <submittedName>
        <fullName evidence="4">Pyrimidine-specific ribonucleoside hydrolase RihB</fullName>
        <ecNumber evidence="4">3.2.2.8</ecNumber>
    </submittedName>
</protein>
<keyword evidence="5" id="KW-1185">Reference proteome</keyword>
<evidence type="ECO:0000259" key="3">
    <source>
        <dbReference type="Pfam" id="PF01156"/>
    </source>
</evidence>
<evidence type="ECO:0000256" key="2">
    <source>
        <dbReference type="ARBA" id="ARBA00023295"/>
    </source>
</evidence>
<keyword evidence="2 4" id="KW-0326">Glycosidase</keyword>
<dbReference type="InterPro" id="IPR036452">
    <property type="entry name" value="Ribo_hydro-like"/>
</dbReference>
<reference evidence="4 5" key="1">
    <citation type="journal article" date="2021" name="Nat. Commun.">
        <title>Isolation of a member of the candidate phylum Atribacteria reveals a unique cell membrane structure.</title>
        <authorList>
            <person name="Taiki K."/>
            <person name="Nobu M.K."/>
            <person name="Kusada H."/>
            <person name="Meng X.-Y."/>
            <person name="Hosoki N."/>
            <person name="Uematsu K."/>
            <person name="Yoshioka H."/>
            <person name="Kamagata Y."/>
            <person name="Tamaki H."/>
        </authorList>
    </citation>
    <scope>NUCLEOTIDE SEQUENCE [LARGE SCALE GENOMIC DNA]</scope>
    <source>
        <strain evidence="4 5">RT761</strain>
    </source>
</reference>
<dbReference type="AlphaFoldDB" id="A0A7T1AL11"/>
<dbReference type="EC" id="3.2.2.8" evidence="4"/>
<dbReference type="GO" id="GO:0008477">
    <property type="term" value="F:purine nucleosidase activity"/>
    <property type="evidence" value="ECO:0007669"/>
    <property type="project" value="TreeGrafter"/>
</dbReference>
<sequence length="325" mass="36451">MAERIILDTDIGTYYDDAFAVLFATKCPEIKLEGVTTVYGDTDLRSKIAAKLLKVAGKPNVPVCKGVGVPLKGNALMFGFEGENILEEDERESIKYSDQPADDFIIEKIMQNPGEISVVTLGAVSNVAVAMVKEPRIIENIKQLVMMAAVVIPVLDPKSVMRSPREEYNFNNDPVAAEIVMNSGIPKERLVLVPCDVTLRTPLLDQDWERIKKSNDPVAKQVKSIIDVWPPQEFQIYISVGIPTEFTQVWLHDPLALTCAFDKRFVKFYPMHIATEYSVTPIPRDMVIATDILRTVPKKKEPNMMVGLQVDAERFSNYFTDKIIS</sequence>
<dbReference type="Proteomes" id="UP000594463">
    <property type="component" value="Chromosome"/>
</dbReference>
<dbReference type="PANTHER" id="PTHR12304:SF4">
    <property type="entry name" value="URIDINE NUCLEOSIDASE"/>
    <property type="match status" value="1"/>
</dbReference>
<dbReference type="SUPFAM" id="SSF53590">
    <property type="entry name" value="Nucleoside hydrolase"/>
    <property type="match status" value="1"/>
</dbReference>
<dbReference type="GO" id="GO:0050263">
    <property type="term" value="F:ribosylpyrimidine nucleosidase activity"/>
    <property type="evidence" value="ECO:0007669"/>
    <property type="project" value="UniProtKB-EC"/>
</dbReference>
<organism evidence="4 5">
    <name type="scientific">Atribacter laminatus</name>
    <dbReference type="NCBI Taxonomy" id="2847778"/>
    <lineage>
        <taxon>Bacteria</taxon>
        <taxon>Pseudomonadati</taxon>
        <taxon>Atribacterota</taxon>
        <taxon>Atribacteria</taxon>
        <taxon>Atribacterales</taxon>
        <taxon>Atribacteraceae</taxon>
        <taxon>Atribacter</taxon>
    </lineage>
</organism>
<dbReference type="RefSeq" id="WP_218113049.1">
    <property type="nucleotide sequence ID" value="NZ_CP065383.1"/>
</dbReference>
<keyword evidence="1 4" id="KW-0378">Hydrolase</keyword>
<feature type="domain" description="Inosine/uridine-preferring nucleoside hydrolase" evidence="3">
    <location>
        <begin position="5"/>
        <end position="316"/>
    </location>
</feature>
<dbReference type="PANTHER" id="PTHR12304">
    <property type="entry name" value="INOSINE-URIDINE PREFERRING NUCLEOSIDE HYDROLASE"/>
    <property type="match status" value="1"/>
</dbReference>
<evidence type="ECO:0000313" key="5">
    <source>
        <dbReference type="Proteomes" id="UP000594463"/>
    </source>
</evidence>
<dbReference type="GO" id="GO:0005829">
    <property type="term" value="C:cytosol"/>
    <property type="evidence" value="ECO:0007669"/>
    <property type="project" value="TreeGrafter"/>
</dbReference>
<dbReference type="InterPro" id="IPR001910">
    <property type="entry name" value="Inosine/uridine_hydrolase_dom"/>
</dbReference>
<gene>
    <name evidence="4" type="primary">rihB</name>
    <name evidence="4" type="ORF">RT761_01085</name>
</gene>
<dbReference type="EMBL" id="CP065383">
    <property type="protein sequence ID" value="QPM67872.1"/>
    <property type="molecule type" value="Genomic_DNA"/>
</dbReference>
<dbReference type="InterPro" id="IPR023186">
    <property type="entry name" value="IUNH"/>
</dbReference>
<dbReference type="Gene3D" id="3.90.245.10">
    <property type="entry name" value="Ribonucleoside hydrolase-like"/>
    <property type="match status" value="1"/>
</dbReference>
<dbReference type="Pfam" id="PF01156">
    <property type="entry name" value="IU_nuc_hydro"/>
    <property type="match status" value="1"/>
</dbReference>
<evidence type="ECO:0000313" key="4">
    <source>
        <dbReference type="EMBL" id="QPM67872.1"/>
    </source>
</evidence>